<dbReference type="GO" id="GO:1902412">
    <property type="term" value="P:regulation of mitotic cytokinesis"/>
    <property type="evidence" value="ECO:0007669"/>
    <property type="project" value="TreeGrafter"/>
</dbReference>
<dbReference type="GO" id="GO:0000281">
    <property type="term" value="P:mitotic cytokinesis"/>
    <property type="evidence" value="ECO:0007669"/>
    <property type="project" value="InterPro"/>
</dbReference>
<gene>
    <name evidence="3" type="primary">Map9</name>
    <name evidence="3" type="ORF">CICMAG_R12717</name>
</gene>
<feature type="region of interest" description="Disordered" evidence="2">
    <location>
        <begin position="131"/>
        <end position="173"/>
    </location>
</feature>
<feature type="compositionally biased region" description="Polar residues" evidence="2">
    <location>
        <begin position="1"/>
        <end position="13"/>
    </location>
</feature>
<feature type="region of interest" description="Disordered" evidence="2">
    <location>
        <begin position="381"/>
        <end position="414"/>
    </location>
</feature>
<dbReference type="Proteomes" id="UP000537039">
    <property type="component" value="Unassembled WGS sequence"/>
</dbReference>
<feature type="non-terminal residue" evidence="3">
    <location>
        <position position="1"/>
    </location>
</feature>
<evidence type="ECO:0000313" key="3">
    <source>
        <dbReference type="EMBL" id="NXJ36169.1"/>
    </source>
</evidence>
<accession>A0A7L0AU86</accession>
<evidence type="ECO:0000313" key="4">
    <source>
        <dbReference type="Proteomes" id="UP000537039"/>
    </source>
</evidence>
<dbReference type="GO" id="GO:0008017">
    <property type="term" value="F:microtubule binding"/>
    <property type="evidence" value="ECO:0007669"/>
    <property type="project" value="TreeGrafter"/>
</dbReference>
<keyword evidence="1" id="KW-0175">Coiled coil</keyword>
<sequence length="414" mass="47430">SAPSSLTTLNAQATPKKKLLAESPGPEGPWLESTSPPFSINFTSHNERCGDSNLLMCGKAPPAKDQDQKNISTSDLKLEENSRKSPSVTEVMMTTVYEKTKKLKKSTDDSSDEMVKIVEGQIVTDTLQKVSVHDQSEHGEAKNTSKDSVKKLSETKERVLQNPKASLSDRSLSSAHLKKKAKAVLSATSISSQYLGTLKVLEDKCVQKNRTEFDKADGIRAAVFQNWLEKKRVFLLELKRIEKKKAENLRNNTEKKEAVKREEAIASFEAWKKKKGREAKKLSEKKKLEELKKKKAAEENEEKTEAAQKSHMQHLVCYMMVSCSSLSLYRNEKKEEYMKQKKVEKILERRKQEIQQAKKEEKNKKAMEEYERWLEKKERREQLEKKQRKLQAVHGNEAPSPWSPPGKVTYSRNY</sequence>
<comment type="caution">
    <text evidence="3">The sequence shown here is derived from an EMBL/GenBank/DDBJ whole genome shotgun (WGS) entry which is preliminary data.</text>
</comment>
<dbReference type="AlphaFoldDB" id="A0A7L0AU86"/>
<feature type="non-terminal residue" evidence="3">
    <location>
        <position position="414"/>
    </location>
</feature>
<dbReference type="GO" id="GO:0000235">
    <property type="term" value="C:astral microtubule"/>
    <property type="evidence" value="ECO:0007669"/>
    <property type="project" value="TreeGrafter"/>
</dbReference>
<keyword evidence="4" id="KW-1185">Reference proteome</keyword>
<reference evidence="3 4" key="1">
    <citation type="submission" date="2019-09" db="EMBL/GenBank/DDBJ databases">
        <title>Bird 10,000 Genomes (B10K) Project - Family phase.</title>
        <authorList>
            <person name="Zhang G."/>
        </authorList>
    </citation>
    <scope>NUCLEOTIDE SEQUENCE [LARGE SCALE GENOMIC DNA]</scope>
    <source>
        <strain evidence="3">B10K-DU-001-47</strain>
        <tissue evidence="3">Muscle</tissue>
    </source>
</reference>
<feature type="region of interest" description="Disordered" evidence="2">
    <location>
        <begin position="1"/>
        <end position="38"/>
    </location>
</feature>
<dbReference type="PANTHER" id="PTHR14739:SF9">
    <property type="entry name" value="MICROTUBULE-ASSOCIATED PROTEIN 9"/>
    <property type="match status" value="1"/>
</dbReference>
<organism evidence="3 4">
    <name type="scientific">Ciconia maguari</name>
    <dbReference type="NCBI Taxonomy" id="52777"/>
    <lineage>
        <taxon>Eukaryota</taxon>
        <taxon>Metazoa</taxon>
        <taxon>Chordata</taxon>
        <taxon>Craniata</taxon>
        <taxon>Vertebrata</taxon>
        <taxon>Euteleostomi</taxon>
        <taxon>Archelosauria</taxon>
        <taxon>Archosauria</taxon>
        <taxon>Dinosauria</taxon>
        <taxon>Saurischia</taxon>
        <taxon>Theropoda</taxon>
        <taxon>Coelurosauria</taxon>
        <taxon>Aves</taxon>
        <taxon>Neognathae</taxon>
        <taxon>Neoaves</taxon>
        <taxon>Aequornithes</taxon>
        <taxon>Ciconiiformes</taxon>
        <taxon>Ciconiidae</taxon>
        <taxon>Ciconia</taxon>
    </lineage>
</organism>
<feature type="coiled-coil region" evidence="1">
    <location>
        <begin position="236"/>
        <end position="308"/>
    </location>
</feature>
<dbReference type="GO" id="GO:0090307">
    <property type="term" value="P:mitotic spindle assembly"/>
    <property type="evidence" value="ECO:0007669"/>
    <property type="project" value="TreeGrafter"/>
</dbReference>
<evidence type="ECO:0000256" key="1">
    <source>
        <dbReference type="SAM" id="Coils"/>
    </source>
</evidence>
<dbReference type="EMBL" id="VXAE01007202">
    <property type="protein sequence ID" value="NXJ36169.1"/>
    <property type="molecule type" value="Genomic_DNA"/>
</dbReference>
<dbReference type="PANTHER" id="PTHR14739">
    <property type="entry name" value="MICROTUBULE-ASSOCIATED PROTEIN 9"/>
    <property type="match status" value="1"/>
</dbReference>
<proteinExistence type="predicted"/>
<evidence type="ECO:0000256" key="2">
    <source>
        <dbReference type="SAM" id="MobiDB-lite"/>
    </source>
</evidence>
<feature type="region of interest" description="Disordered" evidence="2">
    <location>
        <begin position="58"/>
        <end position="91"/>
    </location>
</feature>
<feature type="compositionally biased region" description="Basic and acidic residues" evidence="2">
    <location>
        <begin position="131"/>
        <end position="159"/>
    </location>
</feature>
<name>A0A7L0AU86_9AVES</name>
<protein>
    <submittedName>
        <fullName evidence="3">MAP9 protein</fullName>
    </submittedName>
</protein>
<dbReference type="InterPro" id="IPR026106">
    <property type="entry name" value="MAP9"/>
</dbReference>